<evidence type="ECO:0000259" key="1">
    <source>
        <dbReference type="Pfam" id="PF08818"/>
    </source>
</evidence>
<name>A0ABV7HIH5_9GAMM</name>
<feature type="domain" description="YdhG-like" evidence="1">
    <location>
        <begin position="25"/>
        <end position="127"/>
    </location>
</feature>
<gene>
    <name evidence="2" type="ORF">ACFOEB_00540</name>
</gene>
<sequence>MPKSDSLIPKDVEAKFDAYPPAVKPRMLVLRELVLSVANRIGVGELDESLKWGEPSYLAKGGSAIRMDWKSKTPDECFLFFHCQTKLVDTFRELYSEVLEFRGNRALVLQLGKLLPEREVAHCIELAHRYQSLKNLPLLGC</sequence>
<proteinExistence type="predicted"/>
<reference evidence="3" key="1">
    <citation type="journal article" date="2019" name="Int. J. Syst. Evol. Microbiol.">
        <title>The Global Catalogue of Microorganisms (GCM) 10K type strain sequencing project: providing services to taxonomists for standard genome sequencing and annotation.</title>
        <authorList>
            <consortium name="The Broad Institute Genomics Platform"/>
            <consortium name="The Broad Institute Genome Sequencing Center for Infectious Disease"/>
            <person name="Wu L."/>
            <person name="Ma J."/>
        </authorList>
    </citation>
    <scope>NUCLEOTIDE SEQUENCE [LARGE SCALE GENOMIC DNA]</scope>
    <source>
        <strain evidence="3">KCTC 52141</strain>
    </source>
</reference>
<organism evidence="2 3">
    <name type="scientific">Gilvimarinus japonicus</name>
    <dbReference type="NCBI Taxonomy" id="1796469"/>
    <lineage>
        <taxon>Bacteria</taxon>
        <taxon>Pseudomonadati</taxon>
        <taxon>Pseudomonadota</taxon>
        <taxon>Gammaproteobacteria</taxon>
        <taxon>Cellvibrionales</taxon>
        <taxon>Cellvibrionaceae</taxon>
        <taxon>Gilvimarinus</taxon>
    </lineage>
</organism>
<comment type="caution">
    <text evidence="2">The sequence shown here is derived from an EMBL/GenBank/DDBJ whole genome shotgun (WGS) entry which is preliminary data.</text>
</comment>
<protein>
    <submittedName>
        <fullName evidence="2">DUF1801 domain-containing protein</fullName>
    </submittedName>
</protein>
<dbReference type="Proteomes" id="UP001595548">
    <property type="component" value="Unassembled WGS sequence"/>
</dbReference>
<dbReference type="SUPFAM" id="SSF159888">
    <property type="entry name" value="YdhG-like"/>
    <property type="match status" value="1"/>
</dbReference>
<dbReference type="Pfam" id="PF08818">
    <property type="entry name" value="DUF1801"/>
    <property type="match status" value="1"/>
</dbReference>
<dbReference type="EMBL" id="JBHRTL010000001">
    <property type="protein sequence ID" value="MFC3153675.1"/>
    <property type="molecule type" value="Genomic_DNA"/>
</dbReference>
<evidence type="ECO:0000313" key="3">
    <source>
        <dbReference type="Proteomes" id="UP001595548"/>
    </source>
</evidence>
<evidence type="ECO:0000313" key="2">
    <source>
        <dbReference type="EMBL" id="MFC3153675.1"/>
    </source>
</evidence>
<dbReference type="InterPro" id="IPR014922">
    <property type="entry name" value="YdhG-like"/>
</dbReference>
<dbReference type="RefSeq" id="WP_339616560.1">
    <property type="nucleotide sequence ID" value="NZ_AP031500.1"/>
</dbReference>
<keyword evidence="3" id="KW-1185">Reference proteome</keyword>
<accession>A0ABV7HIH5</accession>